<evidence type="ECO:0000256" key="1">
    <source>
        <dbReference type="SAM" id="MobiDB-lite"/>
    </source>
</evidence>
<evidence type="ECO:0000313" key="3">
    <source>
        <dbReference type="Proteomes" id="UP000193411"/>
    </source>
</evidence>
<reference evidence="2 3" key="1">
    <citation type="submission" date="2016-07" db="EMBL/GenBank/DDBJ databases">
        <title>Pervasive Adenine N6-methylation of Active Genes in Fungi.</title>
        <authorList>
            <consortium name="DOE Joint Genome Institute"/>
            <person name="Mondo S.J."/>
            <person name="Dannebaum R.O."/>
            <person name="Kuo R.C."/>
            <person name="Labutti K."/>
            <person name="Haridas S."/>
            <person name="Kuo A."/>
            <person name="Salamov A."/>
            <person name="Ahrendt S.R."/>
            <person name="Lipzen A."/>
            <person name="Sullivan W."/>
            <person name="Andreopoulos W.B."/>
            <person name="Clum A."/>
            <person name="Lindquist E."/>
            <person name="Daum C."/>
            <person name="Ramamoorthy G.K."/>
            <person name="Gryganskyi A."/>
            <person name="Culley D."/>
            <person name="Magnuson J.K."/>
            <person name="James T.Y."/>
            <person name="O'Malley M.A."/>
            <person name="Stajich J.E."/>
            <person name="Spatafora J.W."/>
            <person name="Visel A."/>
            <person name="Grigoriev I.V."/>
        </authorList>
    </citation>
    <scope>NUCLEOTIDE SEQUENCE [LARGE SCALE GENOMIC DNA]</scope>
    <source>
        <strain evidence="2 3">PL171</strain>
    </source>
</reference>
<sequence>MAASDEDGSRLFLSSTSVCKTDVGKGLWHRVLAVPRRRDSDVPDHGRICRVLPERFEKPTDRHRASTGKTHGERCKTRRAGSNAPNTFCSTHTACHVSTTGPVAGWSVAAPCGSMAAAKQSPCLAAQKCHLLHLAVPAGLSPPNASWSSSLLLPPATGHSASAMAGWLPTGGFAENPAQTQLD</sequence>
<comment type="caution">
    <text evidence="2">The sequence shown here is derived from an EMBL/GenBank/DDBJ whole genome shotgun (WGS) entry which is preliminary data.</text>
</comment>
<dbReference type="EMBL" id="MCFL01000023">
    <property type="protein sequence ID" value="ORZ35347.1"/>
    <property type="molecule type" value="Genomic_DNA"/>
</dbReference>
<feature type="compositionally biased region" description="Basic and acidic residues" evidence="1">
    <location>
        <begin position="59"/>
        <end position="75"/>
    </location>
</feature>
<dbReference type="Proteomes" id="UP000193411">
    <property type="component" value="Unassembled WGS sequence"/>
</dbReference>
<organism evidence="2 3">
    <name type="scientific">Catenaria anguillulae PL171</name>
    <dbReference type="NCBI Taxonomy" id="765915"/>
    <lineage>
        <taxon>Eukaryota</taxon>
        <taxon>Fungi</taxon>
        <taxon>Fungi incertae sedis</taxon>
        <taxon>Blastocladiomycota</taxon>
        <taxon>Blastocladiomycetes</taxon>
        <taxon>Blastocladiales</taxon>
        <taxon>Catenariaceae</taxon>
        <taxon>Catenaria</taxon>
    </lineage>
</organism>
<accession>A0A1Y2HL65</accession>
<evidence type="ECO:0000313" key="2">
    <source>
        <dbReference type="EMBL" id="ORZ35347.1"/>
    </source>
</evidence>
<keyword evidence="3" id="KW-1185">Reference proteome</keyword>
<gene>
    <name evidence="2" type="ORF">BCR44DRAFT_330332</name>
</gene>
<feature type="region of interest" description="Disordered" evidence="1">
    <location>
        <begin position="59"/>
        <end position="80"/>
    </location>
</feature>
<dbReference type="AlphaFoldDB" id="A0A1Y2HL65"/>
<protein>
    <submittedName>
        <fullName evidence="2">Uncharacterized protein</fullName>
    </submittedName>
</protein>
<proteinExistence type="predicted"/>
<name>A0A1Y2HL65_9FUNG</name>